<keyword evidence="2" id="KW-0812">Transmembrane</keyword>
<dbReference type="AlphaFoldDB" id="A0A2T7PKA0"/>
<dbReference type="InterPro" id="IPR013320">
    <property type="entry name" value="ConA-like_dom_sf"/>
</dbReference>
<organism evidence="4 5">
    <name type="scientific">Pomacea canaliculata</name>
    <name type="common">Golden apple snail</name>
    <dbReference type="NCBI Taxonomy" id="400727"/>
    <lineage>
        <taxon>Eukaryota</taxon>
        <taxon>Metazoa</taxon>
        <taxon>Spiralia</taxon>
        <taxon>Lophotrochozoa</taxon>
        <taxon>Mollusca</taxon>
        <taxon>Gastropoda</taxon>
        <taxon>Caenogastropoda</taxon>
        <taxon>Architaenioglossa</taxon>
        <taxon>Ampullarioidea</taxon>
        <taxon>Ampullariidae</taxon>
        <taxon>Pomacea</taxon>
    </lineage>
</organism>
<comment type="caution">
    <text evidence="4">The sequence shown here is derived from an EMBL/GenBank/DDBJ whole genome shotgun (WGS) entry which is preliminary data.</text>
</comment>
<keyword evidence="2" id="KW-0472">Membrane</keyword>
<keyword evidence="5" id="KW-1185">Reference proteome</keyword>
<evidence type="ECO:0000313" key="5">
    <source>
        <dbReference type="Proteomes" id="UP000245119"/>
    </source>
</evidence>
<reference evidence="4 5" key="1">
    <citation type="submission" date="2018-04" db="EMBL/GenBank/DDBJ databases">
        <title>The genome of golden apple snail Pomacea canaliculata provides insight into stress tolerance and invasive adaptation.</title>
        <authorList>
            <person name="Liu C."/>
            <person name="Liu B."/>
            <person name="Ren Y."/>
            <person name="Zhang Y."/>
            <person name="Wang H."/>
            <person name="Li S."/>
            <person name="Jiang F."/>
            <person name="Yin L."/>
            <person name="Zhang G."/>
            <person name="Qian W."/>
            <person name="Fan W."/>
        </authorList>
    </citation>
    <scope>NUCLEOTIDE SEQUENCE [LARGE SCALE GENOMIC DNA]</scope>
    <source>
        <strain evidence="4">SZHN2017</strain>
        <tissue evidence="4">Muscle</tissue>
    </source>
</reference>
<dbReference type="SUPFAM" id="SSF49899">
    <property type="entry name" value="Concanavalin A-like lectins/glucanases"/>
    <property type="match status" value="2"/>
</dbReference>
<dbReference type="PANTHER" id="PTHR23282:SF101">
    <property type="entry name" value="MAM DOMAIN-CONTAINING PROTEIN"/>
    <property type="match status" value="1"/>
</dbReference>
<dbReference type="PANTHER" id="PTHR23282">
    <property type="entry name" value="APICAL ENDOSOMAL GLYCOPROTEIN PRECURSOR"/>
    <property type="match status" value="1"/>
</dbReference>
<evidence type="ECO:0000259" key="3">
    <source>
        <dbReference type="PROSITE" id="PS50060"/>
    </source>
</evidence>
<feature type="compositionally biased region" description="Polar residues" evidence="1">
    <location>
        <begin position="633"/>
        <end position="645"/>
    </location>
</feature>
<dbReference type="InterPro" id="IPR000998">
    <property type="entry name" value="MAM_dom"/>
</dbReference>
<gene>
    <name evidence="4" type="ORF">C0Q70_05120</name>
</gene>
<dbReference type="EMBL" id="PZQS01000003">
    <property type="protein sequence ID" value="PVD33859.1"/>
    <property type="molecule type" value="Genomic_DNA"/>
</dbReference>
<evidence type="ECO:0000256" key="1">
    <source>
        <dbReference type="SAM" id="MobiDB-lite"/>
    </source>
</evidence>
<feature type="domain" description="MAM" evidence="3">
    <location>
        <begin position="215"/>
        <end position="373"/>
    </location>
</feature>
<feature type="transmembrane region" description="Helical" evidence="2">
    <location>
        <begin position="469"/>
        <end position="488"/>
    </location>
</feature>
<name>A0A2T7PKA0_POMCA</name>
<dbReference type="PROSITE" id="PS50060">
    <property type="entry name" value="MAM_2"/>
    <property type="match status" value="1"/>
</dbReference>
<dbReference type="GO" id="GO:0016020">
    <property type="term" value="C:membrane"/>
    <property type="evidence" value="ECO:0007669"/>
    <property type="project" value="InterPro"/>
</dbReference>
<dbReference type="SMART" id="SM00137">
    <property type="entry name" value="MAM"/>
    <property type="match status" value="1"/>
</dbReference>
<sequence>MEVDQRNVQVVYQATVVFHKNKMATCDHVAWRRWLYLEYLIVGIVGSLSQRPCTNNSGFIETSSYFLGNDTEVYPVQYGDCSFGQSLCNYTQFCTDRGAQDWRQIGDHAECPGKFGWFDAFSVLLSPLLHISHVTCLTFEYTQEIPGTLNVYMATRILLFSVMPEEVKWIPDFISHKIELPNTTGKLAFRARSANVNHKVQLRGVKLQTGSCTGPACLFEDKENTLSTCGWTLDKWNITHQLLPENVSGATSTGYFVYVIYPSIKATLTTTLVQSTGSKTGCLEFRYIICGSELRLLVSIQSLDGDRRAVWVVSSNTSTDDCLQTWQDAAVPLSSTSAYTVMFENVPTDKSSGVVAVDSVTYTTQPSSSACPLNPQHALPRDDDIISSLPTSTTQKLSGSISTMSGSISTVSGTISTVSESMGYKPATTTTFLQSTSSWLGDVAAVSSFTPFPQNMSENSNSDQTTPGVVSAVVIVIACIVAVVIIVIRKRRQKLEGAKIISDDTNGNANDVHYASEHPVVETILEDREDRAAILDPESDPYDVAEDGIPGITRSALSGNRGYILSPDDTARSCPISQKSPKQREGLPEMHSAVHNQQKGAPDLYSQVRKEKKKAQDVYSLVHKQKKEERNKSSGQGSTAGSLLNPSYTPEIYELANPQPILAMADTPDDQEYNALNFDIDRQVGESTHPREATGQTYDHLHGDVLYDCAKVEHNPHGVNMVIDAEYNHLLLSPSFTENIKSTARTKIEKRPFFYCEVVNGILQADSLYNILWLMCWIW</sequence>
<dbReference type="Proteomes" id="UP000245119">
    <property type="component" value="Linkage Group LG3"/>
</dbReference>
<dbReference type="Pfam" id="PF00629">
    <property type="entry name" value="MAM"/>
    <property type="match status" value="1"/>
</dbReference>
<accession>A0A2T7PKA0</accession>
<dbReference type="Gene3D" id="2.60.120.200">
    <property type="match status" value="1"/>
</dbReference>
<proteinExistence type="predicted"/>
<protein>
    <recommendedName>
        <fullName evidence="3">MAM domain-containing protein</fullName>
    </recommendedName>
</protein>
<evidence type="ECO:0000256" key="2">
    <source>
        <dbReference type="SAM" id="Phobius"/>
    </source>
</evidence>
<evidence type="ECO:0000313" key="4">
    <source>
        <dbReference type="EMBL" id="PVD33859.1"/>
    </source>
</evidence>
<dbReference type="InterPro" id="IPR051560">
    <property type="entry name" value="MAM_domain-containing"/>
</dbReference>
<keyword evidence="2" id="KW-1133">Transmembrane helix</keyword>
<feature type="region of interest" description="Disordered" evidence="1">
    <location>
        <begin position="563"/>
        <end position="645"/>
    </location>
</feature>